<dbReference type="KEGG" id="bpg:Bathy03g01550"/>
<dbReference type="GeneID" id="19016693"/>
<dbReference type="AlphaFoldDB" id="K8ECT0"/>
<feature type="region of interest" description="Disordered" evidence="1">
    <location>
        <begin position="154"/>
        <end position="180"/>
    </location>
</feature>
<name>K8ECT0_9CHLO</name>
<feature type="region of interest" description="Disordered" evidence="1">
    <location>
        <begin position="1"/>
        <end position="50"/>
    </location>
</feature>
<feature type="compositionally biased region" description="Basic and acidic residues" evidence="1">
    <location>
        <begin position="1"/>
        <end position="13"/>
    </location>
</feature>
<accession>K8ECT0</accession>
<sequence>MSENRDGAHNDGKSKKRRIVRNNQKQNEKTHRHHHPHYQQQQQSMNPTTTTTTNIDFIEQSFLTIEEDPLMMKFKPNREEIERALKRTTSSFVTNKNENKKTIIDDEEDITTNINNQNNTEEDENDVITRAVDILRAQMTIKMEAEEMAKAMEVSLRENEENEKKRKREEEETRRRDPVKAFASASAMGEKALKRMFLGEGGTNSSKAMELCEFEKKAKKWYKSARETIEDVFEQIGASVENAKTEEEVGEILRNSLELLFEQTLRMPMKAGAIPEIFASEEALEGKNVAAGDVVEVGSSSEEDEEEGQEE</sequence>
<reference evidence="2 3" key="1">
    <citation type="submission" date="2011-10" db="EMBL/GenBank/DDBJ databases">
        <authorList>
            <person name="Genoscope - CEA"/>
        </authorList>
    </citation>
    <scope>NUCLEOTIDE SEQUENCE [LARGE SCALE GENOMIC DNA]</scope>
    <source>
        <strain evidence="2 3">RCC 1105</strain>
    </source>
</reference>
<evidence type="ECO:0000313" key="3">
    <source>
        <dbReference type="Proteomes" id="UP000198341"/>
    </source>
</evidence>
<feature type="compositionally biased region" description="Low complexity" evidence="1">
    <location>
        <begin position="38"/>
        <end position="50"/>
    </location>
</feature>
<evidence type="ECO:0000256" key="1">
    <source>
        <dbReference type="SAM" id="MobiDB-lite"/>
    </source>
</evidence>
<dbReference type="Proteomes" id="UP000198341">
    <property type="component" value="Chromosome 3"/>
</dbReference>
<proteinExistence type="predicted"/>
<keyword evidence="3" id="KW-1185">Reference proteome</keyword>
<protein>
    <submittedName>
        <fullName evidence="2">Uncharacterized protein</fullName>
    </submittedName>
</protein>
<organism evidence="2 3">
    <name type="scientific">Bathycoccus prasinos</name>
    <dbReference type="NCBI Taxonomy" id="41875"/>
    <lineage>
        <taxon>Eukaryota</taxon>
        <taxon>Viridiplantae</taxon>
        <taxon>Chlorophyta</taxon>
        <taxon>Mamiellophyceae</taxon>
        <taxon>Mamiellales</taxon>
        <taxon>Bathycoccaceae</taxon>
        <taxon>Bathycoccus</taxon>
    </lineage>
</organism>
<feature type="compositionally biased region" description="Basic and acidic residues" evidence="1">
    <location>
        <begin position="154"/>
        <end position="179"/>
    </location>
</feature>
<dbReference type="RefSeq" id="XP_007514342.1">
    <property type="nucleotide sequence ID" value="XM_007514280.1"/>
</dbReference>
<gene>
    <name evidence="2" type="ORF">Bathy03g01550</name>
</gene>
<dbReference type="EMBL" id="FO082276">
    <property type="protein sequence ID" value="CCO15779.1"/>
    <property type="molecule type" value="Genomic_DNA"/>
</dbReference>
<evidence type="ECO:0000313" key="2">
    <source>
        <dbReference type="EMBL" id="CCO15779.1"/>
    </source>
</evidence>